<accession>A0A9X1QS51</accession>
<feature type="compositionally biased region" description="Basic and acidic residues" evidence="2">
    <location>
        <begin position="1"/>
        <end position="18"/>
    </location>
</feature>
<feature type="compositionally biased region" description="Low complexity" evidence="2">
    <location>
        <begin position="72"/>
        <end position="91"/>
    </location>
</feature>
<feature type="region of interest" description="Disordered" evidence="2">
    <location>
        <begin position="1"/>
        <end position="125"/>
    </location>
</feature>
<dbReference type="Gene3D" id="3.40.630.190">
    <property type="entry name" value="LCP protein"/>
    <property type="match status" value="1"/>
</dbReference>
<evidence type="ECO:0000256" key="3">
    <source>
        <dbReference type="SAM" id="Phobius"/>
    </source>
</evidence>
<keyword evidence="6" id="KW-1185">Reference proteome</keyword>
<dbReference type="InterPro" id="IPR050922">
    <property type="entry name" value="LytR/CpsA/Psr_CW_biosynth"/>
</dbReference>
<comment type="caution">
    <text evidence="5">The sequence shown here is derived from an EMBL/GenBank/DDBJ whole genome shotgun (WGS) entry which is preliminary data.</text>
</comment>
<dbReference type="Proteomes" id="UP001139336">
    <property type="component" value="Unassembled WGS sequence"/>
</dbReference>
<protein>
    <submittedName>
        <fullName evidence="5">LCP family protein</fullName>
    </submittedName>
</protein>
<feature type="compositionally biased region" description="Basic residues" evidence="2">
    <location>
        <begin position="114"/>
        <end position="125"/>
    </location>
</feature>
<dbReference type="NCBIfam" id="TIGR00350">
    <property type="entry name" value="lytR_cpsA_psr"/>
    <property type="match status" value="1"/>
</dbReference>
<gene>
    <name evidence="5" type="ORF">L1O03_09395</name>
</gene>
<evidence type="ECO:0000256" key="2">
    <source>
        <dbReference type="SAM" id="MobiDB-lite"/>
    </source>
</evidence>
<dbReference type="RefSeq" id="WP_236119514.1">
    <property type="nucleotide sequence ID" value="NZ_JAKGSI010000004.1"/>
</dbReference>
<organism evidence="5 6">
    <name type="scientific">Corynebacterium uropygiale</name>
    <dbReference type="NCBI Taxonomy" id="1775911"/>
    <lineage>
        <taxon>Bacteria</taxon>
        <taxon>Bacillati</taxon>
        <taxon>Actinomycetota</taxon>
        <taxon>Actinomycetes</taxon>
        <taxon>Mycobacteriales</taxon>
        <taxon>Corynebacteriaceae</taxon>
        <taxon>Corynebacterium</taxon>
    </lineage>
</organism>
<feature type="transmembrane region" description="Helical" evidence="3">
    <location>
        <begin position="128"/>
        <end position="151"/>
    </location>
</feature>
<keyword evidence="3" id="KW-1133">Transmembrane helix</keyword>
<dbReference type="AlphaFoldDB" id="A0A9X1QS51"/>
<keyword evidence="3" id="KW-0472">Membrane</keyword>
<proteinExistence type="inferred from homology"/>
<evidence type="ECO:0000259" key="4">
    <source>
        <dbReference type="Pfam" id="PF03816"/>
    </source>
</evidence>
<reference evidence="5" key="1">
    <citation type="submission" date="2022-01" db="EMBL/GenBank/DDBJ databases">
        <title>Corynebacterium sp. nov isolated from isolated from the feces of the greater white-fronted geese (Anser albifrons) at Poyang Lake, PR China.</title>
        <authorList>
            <person name="Liu Q."/>
        </authorList>
    </citation>
    <scope>NUCLEOTIDE SEQUENCE</scope>
    <source>
        <strain evidence="5">JCM 32435</strain>
    </source>
</reference>
<feature type="compositionally biased region" description="Pro residues" evidence="2">
    <location>
        <begin position="92"/>
        <end position="101"/>
    </location>
</feature>
<dbReference type="PANTHER" id="PTHR33392">
    <property type="entry name" value="POLYISOPRENYL-TEICHOIC ACID--PEPTIDOGLYCAN TEICHOIC ACID TRANSFERASE TAGU"/>
    <property type="match status" value="1"/>
</dbReference>
<feature type="domain" description="Cell envelope-related transcriptional attenuator" evidence="4">
    <location>
        <begin position="203"/>
        <end position="346"/>
    </location>
</feature>
<feature type="compositionally biased region" description="Low complexity" evidence="2">
    <location>
        <begin position="102"/>
        <end position="111"/>
    </location>
</feature>
<keyword evidence="3" id="KW-0812">Transmembrane</keyword>
<evidence type="ECO:0000313" key="5">
    <source>
        <dbReference type="EMBL" id="MCF4007382.1"/>
    </source>
</evidence>
<evidence type="ECO:0000256" key="1">
    <source>
        <dbReference type="ARBA" id="ARBA00006068"/>
    </source>
</evidence>
<feature type="compositionally biased region" description="Basic and acidic residues" evidence="2">
    <location>
        <begin position="45"/>
        <end position="70"/>
    </location>
</feature>
<dbReference type="Pfam" id="PF03816">
    <property type="entry name" value="LytR_cpsA_psr"/>
    <property type="match status" value="1"/>
</dbReference>
<dbReference type="PANTHER" id="PTHR33392:SF6">
    <property type="entry name" value="POLYISOPRENYL-TEICHOIC ACID--PEPTIDOGLYCAN TEICHOIC ACID TRANSFERASE TAGU"/>
    <property type="match status" value="1"/>
</dbReference>
<dbReference type="InterPro" id="IPR004474">
    <property type="entry name" value="LytR_CpsA_psr"/>
</dbReference>
<name>A0A9X1QS51_9CORY</name>
<comment type="similarity">
    <text evidence="1">Belongs to the LytR/CpsA/Psr (LCP) family.</text>
</comment>
<dbReference type="EMBL" id="JAKGSI010000004">
    <property type="protein sequence ID" value="MCF4007382.1"/>
    <property type="molecule type" value="Genomic_DNA"/>
</dbReference>
<sequence length="425" mass="46148">MDDIARDRYGRPIYDRYGRPVRRRSASTHDAGNPTPRPQVSGRHRAPEPTRVERSDAPRQHFPSPEERRAARAQQPQQPQRPRQPYQAPQQPFSPPHPPAPSYSRRPQAAHPAPPRRRPRLRVPRPRGCGCSLSGLLSILVVAILVLGLWADASLNRVDALPDSHVSNTAGTNWLLVGSDSRQGMTEEDIARLGTGGDIGTGRTDTIILLHIPRMGGGKPTLVSIPRDSYVSIPGYGWDKINASFSYGGPKLLAQTVEQNTGLRIDHYAEIGMGGLAGVVDAVNGVDVCVQEAITDPLAQLDVQAGCQTLDGPTALGYVRTRATAQGDLDRVARQRQFLGALLKAATSPWTLLNPFRLIPLISTATSSFTVDEGDHVWHLARVAWAMRSGPETQTVPVGGFADYDVGSVVLWDEAGAGALWDSLR</sequence>
<evidence type="ECO:0000313" key="6">
    <source>
        <dbReference type="Proteomes" id="UP001139336"/>
    </source>
</evidence>